<name>A0ABP7W360_9ACTN</name>
<proteinExistence type="predicted"/>
<gene>
    <name evidence="2" type="ORF">GCM10022214_42930</name>
</gene>
<organism evidence="2 3">
    <name type="scientific">Actinomadura miaoliensis</name>
    <dbReference type="NCBI Taxonomy" id="430685"/>
    <lineage>
        <taxon>Bacteria</taxon>
        <taxon>Bacillati</taxon>
        <taxon>Actinomycetota</taxon>
        <taxon>Actinomycetes</taxon>
        <taxon>Streptosporangiales</taxon>
        <taxon>Thermomonosporaceae</taxon>
        <taxon>Actinomadura</taxon>
    </lineage>
</organism>
<accession>A0ABP7W360</accession>
<comment type="caution">
    <text evidence="2">The sequence shown here is derived from an EMBL/GenBank/DDBJ whole genome shotgun (WGS) entry which is preliminary data.</text>
</comment>
<reference evidence="3" key="1">
    <citation type="journal article" date="2019" name="Int. J. Syst. Evol. Microbiol.">
        <title>The Global Catalogue of Microorganisms (GCM) 10K type strain sequencing project: providing services to taxonomists for standard genome sequencing and annotation.</title>
        <authorList>
            <consortium name="The Broad Institute Genomics Platform"/>
            <consortium name="The Broad Institute Genome Sequencing Center for Infectious Disease"/>
            <person name="Wu L."/>
            <person name="Ma J."/>
        </authorList>
    </citation>
    <scope>NUCLEOTIDE SEQUENCE [LARGE SCALE GENOMIC DNA]</scope>
    <source>
        <strain evidence="3">JCM 16702</strain>
    </source>
</reference>
<evidence type="ECO:0008006" key="4">
    <source>
        <dbReference type="Google" id="ProtNLM"/>
    </source>
</evidence>
<evidence type="ECO:0000313" key="3">
    <source>
        <dbReference type="Proteomes" id="UP001500683"/>
    </source>
</evidence>
<dbReference type="EMBL" id="BAAAZG010000027">
    <property type="protein sequence ID" value="GAA4079898.1"/>
    <property type="molecule type" value="Genomic_DNA"/>
</dbReference>
<dbReference type="Proteomes" id="UP001500683">
    <property type="component" value="Unassembled WGS sequence"/>
</dbReference>
<feature type="region of interest" description="Disordered" evidence="1">
    <location>
        <begin position="383"/>
        <end position="403"/>
    </location>
</feature>
<evidence type="ECO:0000256" key="1">
    <source>
        <dbReference type="SAM" id="MobiDB-lite"/>
    </source>
</evidence>
<sequence length="753" mass="86099">MLLDRNEIEARLEAAGKLDSEDGGPGGEVYVEAMRDILPHAEALGDPDLLMHARLGFTWATLRSDREAQEVFRVILPVLRRCLLDWHAAPHRFRPGLVEAMWNQFFNICDCYVRLFPEPARRIHRFLDELERYCPPTRRSTRYAIDQYRMKVEARRGDRDAVERLWRELRAQGEPEEHFHLDGKIGGDAFMWQRLGRDDRAVEVMAPVLAGQIEVRNGRNRSDALLLPYLRAGRLDEAVAAHQSTYTRHRMRLEELGAHLQFCALTGNEERGLDVLDRNVDRFFTRTGGVEWLWTAAAAVLLCRRVMEKDLDRQWFRSCECDESRCHHGAVMSYADLGARLRWAVVDFSLELDEMDESTFMSEQVSKIMHAEPIMESLALPPGTAVPRHHETPPAAHLPSGTDPARALDEAATLDTWTRFIRLQRLLRATPAGDETDIRLALLDELMSPELHAETSHWRHQLFATLAELARSHDAHPSLLGADRLDRIWRAVPFTLDSVLTHPTVHAAQIRGLLRTLEPHCRPGTDDLHHLRWFAVELQVRRGDLDAARAAWAAFADLPASDAYTTRPNILRRTLWWLDLGCDDEAVDSMALLLDAPPGAEDREDYLLLPYLRAGRLDRAREVHERTYRTALGAPELAAHLEFCARTGELDHGRELIQRHLGYFHAWRADHDCPIDRVRAYGAAARLSDRLVADGLDETWTRPADECCEAEDGWSYARFAASTRFEGDLFVTRWDELMGTTATRTLVARFDHP</sequence>
<evidence type="ECO:0000313" key="2">
    <source>
        <dbReference type="EMBL" id="GAA4079898.1"/>
    </source>
</evidence>
<dbReference type="RefSeq" id="WP_344950196.1">
    <property type="nucleotide sequence ID" value="NZ_BAAAZG010000027.1"/>
</dbReference>
<keyword evidence="3" id="KW-1185">Reference proteome</keyword>
<protein>
    <recommendedName>
        <fullName evidence="4">Tetratricopeptide repeat protein</fullName>
    </recommendedName>
</protein>